<dbReference type="InterPro" id="IPR011990">
    <property type="entry name" value="TPR-like_helical_dom_sf"/>
</dbReference>
<comment type="caution">
    <text evidence="1">The sequence shown here is derived from an EMBL/GenBank/DDBJ whole genome shotgun (WGS) entry which is preliminary data.</text>
</comment>
<dbReference type="Pfam" id="PF20431">
    <property type="entry name" value="E_motif"/>
    <property type="match status" value="1"/>
</dbReference>
<gene>
    <name evidence="1" type="ORF">QYE76_006683</name>
</gene>
<dbReference type="Proteomes" id="UP001231189">
    <property type="component" value="Unassembled WGS sequence"/>
</dbReference>
<proteinExistence type="predicted"/>
<dbReference type="InterPro" id="IPR046848">
    <property type="entry name" value="E_motif"/>
</dbReference>
<name>A0AAD8RV71_LOLMU</name>
<evidence type="ECO:0000313" key="1">
    <source>
        <dbReference type="EMBL" id="KAK1632368.1"/>
    </source>
</evidence>
<dbReference type="InterPro" id="IPR046960">
    <property type="entry name" value="PPR_At4g14850-like_plant"/>
</dbReference>
<protein>
    <recommendedName>
        <fullName evidence="3">Pentatricopeptide repeat-containing protein</fullName>
    </recommendedName>
</protein>
<keyword evidence="2" id="KW-1185">Reference proteome</keyword>
<sequence length="151" mass="16718">MVSVHRLKPTPEHLACVLDMYARSGSIAKAIEMLDQYSETVQPHSSNIREALLSSYTSGHLDVRIEKVVGSSMVLTEPSRDAGYVMLSNLLCATGQWTEAKRVRRAMSEHGVEKSPGCSWIHVKGAVKVFVSSGGHLDPSDYSMWYHSLVR</sequence>
<evidence type="ECO:0008006" key="3">
    <source>
        <dbReference type="Google" id="ProtNLM"/>
    </source>
</evidence>
<evidence type="ECO:0000313" key="2">
    <source>
        <dbReference type="Proteomes" id="UP001231189"/>
    </source>
</evidence>
<dbReference type="PANTHER" id="PTHR47926">
    <property type="entry name" value="PENTATRICOPEPTIDE REPEAT-CONTAINING PROTEIN"/>
    <property type="match status" value="1"/>
</dbReference>
<dbReference type="GO" id="GO:0009451">
    <property type="term" value="P:RNA modification"/>
    <property type="evidence" value="ECO:0007669"/>
    <property type="project" value="InterPro"/>
</dbReference>
<dbReference type="GO" id="GO:0003723">
    <property type="term" value="F:RNA binding"/>
    <property type="evidence" value="ECO:0007669"/>
    <property type="project" value="InterPro"/>
</dbReference>
<reference evidence="1" key="1">
    <citation type="submission" date="2023-07" db="EMBL/GenBank/DDBJ databases">
        <title>A chromosome-level genome assembly of Lolium multiflorum.</title>
        <authorList>
            <person name="Chen Y."/>
            <person name="Copetti D."/>
            <person name="Kolliker R."/>
            <person name="Studer B."/>
        </authorList>
    </citation>
    <scope>NUCLEOTIDE SEQUENCE</scope>
    <source>
        <strain evidence="1">02402/16</strain>
        <tissue evidence="1">Leaf</tissue>
    </source>
</reference>
<accession>A0AAD8RV71</accession>
<dbReference type="AlphaFoldDB" id="A0AAD8RV71"/>
<dbReference type="EMBL" id="JAUUTY010000005">
    <property type="protein sequence ID" value="KAK1632368.1"/>
    <property type="molecule type" value="Genomic_DNA"/>
</dbReference>
<organism evidence="1 2">
    <name type="scientific">Lolium multiflorum</name>
    <name type="common">Italian ryegrass</name>
    <name type="synonym">Lolium perenne subsp. multiflorum</name>
    <dbReference type="NCBI Taxonomy" id="4521"/>
    <lineage>
        <taxon>Eukaryota</taxon>
        <taxon>Viridiplantae</taxon>
        <taxon>Streptophyta</taxon>
        <taxon>Embryophyta</taxon>
        <taxon>Tracheophyta</taxon>
        <taxon>Spermatophyta</taxon>
        <taxon>Magnoliopsida</taxon>
        <taxon>Liliopsida</taxon>
        <taxon>Poales</taxon>
        <taxon>Poaceae</taxon>
        <taxon>BOP clade</taxon>
        <taxon>Pooideae</taxon>
        <taxon>Poodae</taxon>
        <taxon>Poeae</taxon>
        <taxon>Poeae Chloroplast Group 2 (Poeae type)</taxon>
        <taxon>Loliodinae</taxon>
        <taxon>Loliinae</taxon>
        <taxon>Lolium</taxon>
    </lineage>
</organism>
<dbReference type="Gene3D" id="1.25.40.10">
    <property type="entry name" value="Tetratricopeptide repeat domain"/>
    <property type="match status" value="1"/>
</dbReference>
<dbReference type="PANTHER" id="PTHR47926:SF465">
    <property type="entry name" value="PENTATRICOPEPTIDE REPEAT (PPR-LIKE) SUPERFAMILY PROTEIN"/>
    <property type="match status" value="1"/>
</dbReference>